<proteinExistence type="predicted"/>
<comment type="caution">
    <text evidence="1">The sequence shown here is derived from an EMBL/GenBank/DDBJ whole genome shotgun (WGS) entry which is preliminary data.</text>
</comment>
<dbReference type="Proteomes" id="UP000321827">
    <property type="component" value="Unassembled WGS sequence"/>
</dbReference>
<dbReference type="RefSeq" id="WP_183677677.1">
    <property type="nucleotide sequence ID" value="NZ_BJXN01000013.1"/>
</dbReference>
<dbReference type="AlphaFoldDB" id="A0A511RL47"/>
<dbReference type="EMBL" id="BJXN01000013">
    <property type="protein sequence ID" value="GEM90379.1"/>
    <property type="molecule type" value="Genomic_DNA"/>
</dbReference>
<evidence type="ECO:0000313" key="2">
    <source>
        <dbReference type="Proteomes" id="UP000321827"/>
    </source>
</evidence>
<name>A0A511RL47_9DEIN</name>
<accession>A0A511RL47</accession>
<reference evidence="1 2" key="1">
    <citation type="submission" date="2019-07" db="EMBL/GenBank/DDBJ databases">
        <title>Whole genome shotgun sequence of Oceanithermus desulfurans NBRC 100063.</title>
        <authorList>
            <person name="Hosoyama A."/>
            <person name="Uohara A."/>
            <person name="Ohji S."/>
            <person name="Ichikawa N."/>
        </authorList>
    </citation>
    <scope>NUCLEOTIDE SEQUENCE [LARGE SCALE GENOMIC DNA]</scope>
    <source>
        <strain evidence="1 2">NBRC 100063</strain>
    </source>
</reference>
<evidence type="ECO:0000313" key="1">
    <source>
        <dbReference type="EMBL" id="GEM90379.1"/>
    </source>
</evidence>
<protein>
    <submittedName>
        <fullName evidence="1">Uncharacterized protein</fullName>
    </submittedName>
</protein>
<gene>
    <name evidence="1" type="ORF">ODE01S_18130</name>
</gene>
<organism evidence="1 2">
    <name type="scientific">Oceanithermus desulfurans NBRC 100063</name>
    <dbReference type="NCBI Taxonomy" id="1227550"/>
    <lineage>
        <taxon>Bacteria</taxon>
        <taxon>Thermotogati</taxon>
        <taxon>Deinococcota</taxon>
        <taxon>Deinococci</taxon>
        <taxon>Thermales</taxon>
        <taxon>Thermaceae</taxon>
        <taxon>Oceanithermus</taxon>
    </lineage>
</organism>
<sequence>MRKRGSILPFVVVVLALLFVAGPLALMGQQQLRALQLATAARQADDLAWAALARARRGGAARPLRLRCPPPGDAAWRFRSVRIGGRLLGEYAALPLRAARGRAVWCVAGRTLGGPLNEGQRVEVYYRVTLDPRGRLLRREALR</sequence>